<evidence type="ECO:0000256" key="6">
    <source>
        <dbReference type="ARBA" id="ARBA00022989"/>
    </source>
</evidence>
<keyword evidence="4 8" id="KW-0812">Transmembrane</keyword>
<keyword evidence="3" id="KW-0808">Transferase</keyword>
<feature type="domain" description="Glycosyltransferase 2-like" evidence="9">
    <location>
        <begin position="21"/>
        <end position="160"/>
    </location>
</feature>
<dbReference type="InterPro" id="IPR029044">
    <property type="entry name" value="Nucleotide-diphossugar_trans"/>
</dbReference>
<evidence type="ECO:0000259" key="9">
    <source>
        <dbReference type="Pfam" id="PF00535"/>
    </source>
</evidence>
<sequence length="293" mass="32308">MTSATASPPKGPAVPIPGTLSLVLPAHNEEGNIEIVVRRALAVLPCFCEGFEIIVINDGSRDLTGAIIDRLAREDTRVKPIHHPVNRGYGGALKTGFNASRLDYVMFMDADRQFEIGDIRHLSPFVPLFDIVAGFRMERSDPIHRRINAEIFNIAVRVLFGVHMRDLDCAFKVFRGDLLRSLDLTTSGALINAEMQAKLRRQGATLVQIGVPHYARVAGQATGGSIRVIIRAMWETVALWINMHGYRPPESAPAPRPYYALGDALVGASALSGLAALSRFWKLIRRKRARHGE</sequence>
<evidence type="ECO:0000256" key="8">
    <source>
        <dbReference type="SAM" id="Phobius"/>
    </source>
</evidence>
<dbReference type="InterPro" id="IPR050256">
    <property type="entry name" value="Glycosyltransferase_2"/>
</dbReference>
<dbReference type="CDD" id="cd04179">
    <property type="entry name" value="DPM_DPG-synthase_like"/>
    <property type="match status" value="1"/>
</dbReference>
<dbReference type="EMBL" id="CADCWJ010000326">
    <property type="protein sequence ID" value="CAA9559330.1"/>
    <property type="molecule type" value="Genomic_DNA"/>
</dbReference>
<evidence type="ECO:0000313" key="10">
    <source>
        <dbReference type="EMBL" id="CAA9559330.1"/>
    </source>
</evidence>
<keyword evidence="1" id="KW-1003">Cell membrane</keyword>
<dbReference type="AlphaFoldDB" id="A0A6J4UUE1"/>
<dbReference type="PANTHER" id="PTHR48090:SF3">
    <property type="entry name" value="UNDECAPRENYL-PHOSPHATE 4-DEOXY-4-FORMAMIDO-L-ARABINOSE TRANSFERASE"/>
    <property type="match status" value="1"/>
</dbReference>
<dbReference type="GO" id="GO:0009103">
    <property type="term" value="P:lipopolysaccharide biosynthetic process"/>
    <property type="evidence" value="ECO:0007669"/>
    <property type="project" value="UniProtKB-KW"/>
</dbReference>
<dbReference type="GO" id="GO:0099621">
    <property type="term" value="F:undecaprenyl-phosphate 4-deoxy-4-formamido-L-arabinose transferase activity"/>
    <property type="evidence" value="ECO:0007669"/>
    <property type="project" value="TreeGrafter"/>
</dbReference>
<feature type="transmembrane region" description="Helical" evidence="8">
    <location>
        <begin position="258"/>
        <end position="281"/>
    </location>
</feature>
<dbReference type="SUPFAM" id="SSF53448">
    <property type="entry name" value="Nucleotide-diphospho-sugar transferases"/>
    <property type="match status" value="1"/>
</dbReference>
<dbReference type="Pfam" id="PF00535">
    <property type="entry name" value="Glycos_transf_2"/>
    <property type="match status" value="1"/>
</dbReference>
<gene>
    <name evidence="10" type="ORF">AVDCRST_MAG87-1447</name>
</gene>
<keyword evidence="6 8" id="KW-1133">Transmembrane helix</keyword>
<dbReference type="GO" id="GO:0005886">
    <property type="term" value="C:plasma membrane"/>
    <property type="evidence" value="ECO:0007669"/>
    <property type="project" value="TreeGrafter"/>
</dbReference>
<evidence type="ECO:0000256" key="3">
    <source>
        <dbReference type="ARBA" id="ARBA00022679"/>
    </source>
</evidence>
<accession>A0A6J4UUE1</accession>
<evidence type="ECO:0000256" key="2">
    <source>
        <dbReference type="ARBA" id="ARBA00022676"/>
    </source>
</evidence>
<evidence type="ECO:0000256" key="5">
    <source>
        <dbReference type="ARBA" id="ARBA00022985"/>
    </source>
</evidence>
<dbReference type="PANTHER" id="PTHR48090">
    <property type="entry name" value="UNDECAPRENYL-PHOSPHATE 4-DEOXY-4-FORMAMIDO-L-ARABINOSE TRANSFERASE-RELATED"/>
    <property type="match status" value="1"/>
</dbReference>
<keyword evidence="2" id="KW-0328">Glycosyltransferase</keyword>
<dbReference type="Gene3D" id="3.90.550.10">
    <property type="entry name" value="Spore Coat Polysaccharide Biosynthesis Protein SpsA, Chain A"/>
    <property type="match status" value="1"/>
</dbReference>
<name>A0A6J4UUE1_9BACT</name>
<evidence type="ECO:0000256" key="7">
    <source>
        <dbReference type="ARBA" id="ARBA00023136"/>
    </source>
</evidence>
<dbReference type="InterPro" id="IPR001173">
    <property type="entry name" value="Glyco_trans_2-like"/>
</dbReference>
<protein>
    <recommendedName>
        <fullName evidence="9">Glycosyltransferase 2-like domain-containing protein</fullName>
    </recommendedName>
</protein>
<keyword evidence="5" id="KW-0448">Lipopolysaccharide biosynthesis</keyword>
<organism evidence="10">
    <name type="scientific">uncultured Thermomicrobiales bacterium</name>
    <dbReference type="NCBI Taxonomy" id="1645740"/>
    <lineage>
        <taxon>Bacteria</taxon>
        <taxon>Pseudomonadati</taxon>
        <taxon>Thermomicrobiota</taxon>
        <taxon>Thermomicrobia</taxon>
        <taxon>Thermomicrobiales</taxon>
        <taxon>environmental samples</taxon>
    </lineage>
</organism>
<keyword evidence="7 8" id="KW-0472">Membrane</keyword>
<evidence type="ECO:0000256" key="4">
    <source>
        <dbReference type="ARBA" id="ARBA00022692"/>
    </source>
</evidence>
<proteinExistence type="predicted"/>
<evidence type="ECO:0000256" key="1">
    <source>
        <dbReference type="ARBA" id="ARBA00022475"/>
    </source>
</evidence>
<reference evidence="10" key="1">
    <citation type="submission" date="2020-02" db="EMBL/GenBank/DDBJ databases">
        <authorList>
            <person name="Meier V. D."/>
        </authorList>
    </citation>
    <scope>NUCLEOTIDE SEQUENCE</scope>
    <source>
        <strain evidence="10">AVDCRST_MAG87</strain>
    </source>
</reference>